<evidence type="ECO:0000313" key="3">
    <source>
        <dbReference type="EMBL" id="MDN5203554.1"/>
    </source>
</evidence>
<organism evidence="3 4">
    <name type="scientific">Splendidivirga corallicola</name>
    <dbReference type="NCBI Taxonomy" id="3051826"/>
    <lineage>
        <taxon>Bacteria</taxon>
        <taxon>Pseudomonadati</taxon>
        <taxon>Bacteroidota</taxon>
        <taxon>Cytophagia</taxon>
        <taxon>Cytophagales</taxon>
        <taxon>Splendidivirgaceae</taxon>
        <taxon>Splendidivirga</taxon>
    </lineage>
</organism>
<comment type="caution">
    <text evidence="3">The sequence shown here is derived from an EMBL/GenBank/DDBJ whole genome shotgun (WGS) entry which is preliminary data.</text>
</comment>
<keyword evidence="4" id="KW-1185">Reference proteome</keyword>
<dbReference type="InterPro" id="IPR025164">
    <property type="entry name" value="Toastrack_DUF4097"/>
</dbReference>
<accession>A0ABT8KS21</accession>
<sequence length="271" mass="29939">MKTLKIKIGIMFLVFLMGSAAYAQKEGKLEIPLSDPGQRGKLSADIHIGSIKIIGYEGRNVVVNYKSRQGKVKKAPAEKDGLKRISGSSFDLEASEEDNYVVVESDSWTQGVDLTIQVPKNFDINVSTYNNGEVHVTDVVGEVNAENYNGKITLEKISGSVTADTYNGDIKVTFDKITADTPMAFNTYNGDVDLTLPSSTKAEFKMKTQRGDIFSGFDLQMKNDQPAINNREKSGKQYKVVINNWVRGVINGGGPEFTIKNYNGDIYLRKN</sequence>
<gene>
    <name evidence="3" type="ORF">QQ008_19355</name>
</gene>
<keyword evidence="1" id="KW-0732">Signal</keyword>
<dbReference type="EMBL" id="JAUJEA010000007">
    <property type="protein sequence ID" value="MDN5203554.1"/>
    <property type="molecule type" value="Genomic_DNA"/>
</dbReference>
<name>A0ABT8KS21_9BACT</name>
<evidence type="ECO:0000313" key="4">
    <source>
        <dbReference type="Proteomes" id="UP001172082"/>
    </source>
</evidence>
<proteinExistence type="predicted"/>
<feature type="chain" id="PRO_5046077434" evidence="1">
    <location>
        <begin position="24"/>
        <end position="271"/>
    </location>
</feature>
<evidence type="ECO:0000256" key="1">
    <source>
        <dbReference type="SAM" id="SignalP"/>
    </source>
</evidence>
<dbReference type="Proteomes" id="UP001172082">
    <property type="component" value="Unassembled WGS sequence"/>
</dbReference>
<protein>
    <submittedName>
        <fullName evidence="3">DUF4097 family beta strand repeat-containing protein</fullName>
    </submittedName>
</protein>
<feature type="signal peptide" evidence="1">
    <location>
        <begin position="1"/>
        <end position="23"/>
    </location>
</feature>
<dbReference type="RefSeq" id="WP_346753575.1">
    <property type="nucleotide sequence ID" value="NZ_JAUJEA010000007.1"/>
</dbReference>
<dbReference type="Pfam" id="PF13349">
    <property type="entry name" value="DUF4097"/>
    <property type="match status" value="1"/>
</dbReference>
<evidence type="ECO:0000259" key="2">
    <source>
        <dbReference type="Pfam" id="PF13349"/>
    </source>
</evidence>
<reference evidence="3" key="1">
    <citation type="submission" date="2023-06" db="EMBL/GenBank/DDBJ databases">
        <title>Genomic of Parafulvivirga corallium.</title>
        <authorList>
            <person name="Wang G."/>
        </authorList>
    </citation>
    <scope>NUCLEOTIDE SEQUENCE</scope>
    <source>
        <strain evidence="3">BMA10</strain>
    </source>
</reference>
<feature type="domain" description="DUF4097" evidence="2">
    <location>
        <begin position="132"/>
        <end position="238"/>
    </location>
</feature>